<proteinExistence type="predicted"/>
<feature type="region of interest" description="Disordered" evidence="1">
    <location>
        <begin position="1"/>
        <end position="20"/>
    </location>
</feature>
<dbReference type="Gene3D" id="3.40.390.10">
    <property type="entry name" value="Collagenase (Catalytic Domain)"/>
    <property type="match status" value="1"/>
</dbReference>
<dbReference type="EMBL" id="GG657757">
    <property type="protein sequence ID" value="EFL37118.1"/>
    <property type="molecule type" value="Genomic_DNA"/>
</dbReference>
<dbReference type="SUPFAM" id="SSF55486">
    <property type="entry name" value="Metalloproteases ('zincins'), catalytic domain"/>
    <property type="match status" value="2"/>
</dbReference>
<dbReference type="HOGENOM" id="CLU_529709_0_0_11"/>
<gene>
    <name evidence="2" type="ORF">SSQG_07636</name>
</gene>
<reference evidence="3" key="1">
    <citation type="submission" date="2009-02" db="EMBL/GenBank/DDBJ databases">
        <title>Annotation of Streptomyces viridochromogenes strain DSM 40736.</title>
        <authorList>
            <consortium name="The Broad Institute Genome Sequencing Platform"/>
            <consortium name="Broad Institute Microbial Sequencing Center"/>
            <person name="Fischbach M."/>
            <person name="Godfrey P."/>
            <person name="Ward D."/>
            <person name="Young S."/>
            <person name="Zeng Q."/>
            <person name="Koehrsen M."/>
            <person name="Alvarado L."/>
            <person name="Berlin A.M."/>
            <person name="Bochicchio J."/>
            <person name="Borenstein D."/>
            <person name="Chapman S.B."/>
            <person name="Chen Z."/>
            <person name="Engels R."/>
            <person name="Freedman E."/>
            <person name="Gellesch M."/>
            <person name="Goldberg J."/>
            <person name="Griggs A."/>
            <person name="Gujja S."/>
            <person name="Heilman E.R."/>
            <person name="Heiman D.I."/>
            <person name="Hepburn T.A."/>
            <person name="Howarth C."/>
            <person name="Jen D."/>
            <person name="Larson L."/>
            <person name="Lewis B."/>
            <person name="Mehta T."/>
            <person name="Park D."/>
            <person name="Pearson M."/>
            <person name="Richards J."/>
            <person name="Roberts A."/>
            <person name="Saif S."/>
            <person name="Shea T.D."/>
            <person name="Shenoy N."/>
            <person name="Sisk P."/>
            <person name="Stolte C."/>
            <person name="Sykes S.N."/>
            <person name="Thomson T."/>
            <person name="Walk T."/>
            <person name="White J."/>
            <person name="Yandava C."/>
            <person name="Straight P."/>
            <person name="Clardy J."/>
            <person name="Hung D."/>
            <person name="Kolter R."/>
            <person name="Mekalanos J."/>
            <person name="Walker S."/>
            <person name="Walsh C.T."/>
            <person name="Wieland-Brown L.C."/>
            <person name="Haas B."/>
            <person name="Nusbaum C."/>
            <person name="Birren B."/>
        </authorList>
    </citation>
    <scope>NUCLEOTIDE SEQUENCE [LARGE SCALE GENOMIC DNA]</scope>
    <source>
        <strain evidence="3">DSM 40736 / JCM 4977 / BCRC 1201 / Tue 494</strain>
    </source>
</reference>
<feature type="compositionally biased region" description="Basic and acidic residues" evidence="1">
    <location>
        <begin position="1"/>
        <end position="11"/>
    </location>
</feature>
<dbReference type="GO" id="GO:0008237">
    <property type="term" value="F:metallopeptidase activity"/>
    <property type="evidence" value="ECO:0007669"/>
    <property type="project" value="InterPro"/>
</dbReference>
<evidence type="ECO:0000256" key="1">
    <source>
        <dbReference type="SAM" id="MobiDB-lite"/>
    </source>
</evidence>
<dbReference type="Proteomes" id="UP000004184">
    <property type="component" value="Unassembled WGS sequence"/>
</dbReference>
<organism evidence="2 3">
    <name type="scientific">Streptomyces viridochromogenes (strain DSM 40736 / JCM 4977 / BCRC 1201 / Tue 494)</name>
    <dbReference type="NCBI Taxonomy" id="591159"/>
    <lineage>
        <taxon>Bacteria</taxon>
        <taxon>Bacillati</taxon>
        <taxon>Actinomycetota</taxon>
        <taxon>Actinomycetes</taxon>
        <taxon>Kitasatosporales</taxon>
        <taxon>Streptomycetaceae</taxon>
        <taxon>Streptomyces</taxon>
    </lineage>
</organism>
<evidence type="ECO:0000313" key="2">
    <source>
        <dbReference type="EMBL" id="EFL37118.1"/>
    </source>
</evidence>
<accession>D9XHT9</accession>
<protein>
    <submittedName>
        <fullName evidence="2">Predicted protein</fullName>
    </submittedName>
</protein>
<keyword evidence="3" id="KW-1185">Reference proteome</keyword>
<sequence length="527" mass="56625">MCRNVPRKDATVPDSTVRAGLLEPRPLNRFGPLDSAPTMVRRAEDAHDDWLRETLGIGSAAAPAVLAAARRPAAPMHALGAVLELTPDLRERTLRTLIHPGDERLVVTDVVPTDERIMSGEPFALRVWFAAAPLNPPRLVRVAVEWAGDTFVNEILLDGEDAARGYIDVPFGEDQTLPVGAASFEVTLYNALGARARFRTTCAVLPSNPFSLDLGPDGAFVTGTWSARGVRHGDAYDTGIAVTLSNGDAGAVRLPAGFHWKFWDGGVGGTLVEEGDGAFPGGTIEVPGHNTWRGTIGVHSPVNSGIFKHYEARNDMTIEIIMSGPFGPAVGTITCRTMFHYGVNITRVATEDFTNQEYTDLGTAVNRTRTIYERSDVSFDVQWRGIARANVGGYQIIDSFAEFHQLLADWSGPDTNQNIDAFIVQSIAIAGTGVDGIDGSIPGPTSHAGPDSGLTASKCGYVDASGIRRLHSEYLGMLIGHELGHYLGLVHVNDAGNLMLPSSGTNDIAFTYGQYGTMIHHGWVRID</sequence>
<dbReference type="eggNOG" id="ENOG5033SNU">
    <property type="taxonomic scope" value="Bacteria"/>
</dbReference>
<dbReference type="InterPro" id="IPR024079">
    <property type="entry name" value="MetalloPept_cat_dom_sf"/>
</dbReference>
<dbReference type="AlphaFoldDB" id="D9XHT9"/>
<name>D9XHT9_STRVT</name>
<evidence type="ECO:0000313" key="3">
    <source>
        <dbReference type="Proteomes" id="UP000004184"/>
    </source>
</evidence>